<evidence type="ECO:0000256" key="1">
    <source>
        <dbReference type="SAM" id="Phobius"/>
    </source>
</evidence>
<feature type="transmembrane region" description="Helical" evidence="1">
    <location>
        <begin position="274"/>
        <end position="294"/>
    </location>
</feature>
<dbReference type="Proteomes" id="UP000237968">
    <property type="component" value="Unassembled WGS sequence"/>
</dbReference>
<feature type="domain" description="PEGA" evidence="3">
    <location>
        <begin position="145"/>
        <end position="185"/>
    </location>
</feature>
<keyword evidence="1" id="KW-1133">Transmembrane helix</keyword>
<sequence length="322" mass="33818">MCVALGLGSQLAAGQALAAGPAEATPIGIAPINYSGDLPSHMQSDIEAAVAEAIERIDRRAVFLDPECQTSRCGADVDHVLVLSVGVDERDYQIDVEVYSTRDDRQLAEASELCDMCGHSEVLETIEAQVTTLRAALERDEAAPQVRVEGSPPGATVILDGQQVGQAPLTAEVTPGVHELELRAPERNAQIYKWEATLGVEEVFVYELSEAQAQRRGGRGLSIAGWVSFGLGLAGVGAGVALVVIDGRDYGPTCSLEVRDVNGACPNIYKTARAGFVGLGLGGVALAAGTGLVIEARRKRKRQASAAVARLQPSLGGFTLQF</sequence>
<proteinExistence type="predicted"/>
<dbReference type="Pfam" id="PF08308">
    <property type="entry name" value="PEGA"/>
    <property type="match status" value="1"/>
</dbReference>
<dbReference type="RefSeq" id="WP_181197893.1">
    <property type="nucleotide sequence ID" value="NZ_PVNK01000165.1"/>
</dbReference>
<comment type="caution">
    <text evidence="4">The sequence shown here is derived from an EMBL/GenBank/DDBJ whole genome shotgun (WGS) entry which is preliminary data.</text>
</comment>
<evidence type="ECO:0000259" key="3">
    <source>
        <dbReference type="Pfam" id="PF08308"/>
    </source>
</evidence>
<organism evidence="4 5">
    <name type="scientific">Enhygromyxa salina</name>
    <dbReference type="NCBI Taxonomy" id="215803"/>
    <lineage>
        <taxon>Bacteria</taxon>
        <taxon>Pseudomonadati</taxon>
        <taxon>Myxococcota</taxon>
        <taxon>Polyangia</taxon>
        <taxon>Nannocystales</taxon>
        <taxon>Nannocystaceae</taxon>
        <taxon>Enhygromyxa</taxon>
    </lineage>
</organism>
<keyword evidence="1" id="KW-0472">Membrane</keyword>
<keyword evidence="1" id="KW-0812">Transmembrane</keyword>
<keyword evidence="2" id="KW-0732">Signal</keyword>
<dbReference type="AlphaFoldDB" id="A0A2S9XUN7"/>
<keyword evidence="5" id="KW-1185">Reference proteome</keyword>
<name>A0A2S9XUN7_9BACT</name>
<evidence type="ECO:0000256" key="2">
    <source>
        <dbReference type="SAM" id="SignalP"/>
    </source>
</evidence>
<dbReference type="InterPro" id="IPR013229">
    <property type="entry name" value="PEGA"/>
</dbReference>
<feature type="chain" id="PRO_5015652634" evidence="2">
    <location>
        <begin position="19"/>
        <end position="322"/>
    </location>
</feature>
<protein>
    <submittedName>
        <fullName evidence="4">PEGA domain protein</fullName>
    </submittedName>
</protein>
<feature type="signal peptide" evidence="2">
    <location>
        <begin position="1"/>
        <end position="18"/>
    </location>
</feature>
<gene>
    <name evidence="4" type="ORF">ENSA5_36510</name>
</gene>
<evidence type="ECO:0000313" key="4">
    <source>
        <dbReference type="EMBL" id="PRP96575.1"/>
    </source>
</evidence>
<dbReference type="EMBL" id="PVNK01000165">
    <property type="protein sequence ID" value="PRP96575.1"/>
    <property type="molecule type" value="Genomic_DNA"/>
</dbReference>
<reference evidence="4 5" key="1">
    <citation type="submission" date="2018-03" db="EMBL/GenBank/DDBJ databases">
        <title>Draft Genome Sequences of the Obligatory Marine Myxobacteria Enhygromyxa salina SWB005.</title>
        <authorList>
            <person name="Poehlein A."/>
            <person name="Moghaddam J.A."/>
            <person name="Harms H."/>
            <person name="Alanjari M."/>
            <person name="Koenig G.M."/>
            <person name="Daniel R."/>
            <person name="Schaeberle T.F."/>
        </authorList>
    </citation>
    <scope>NUCLEOTIDE SEQUENCE [LARGE SCALE GENOMIC DNA]</scope>
    <source>
        <strain evidence="4 5">SWB005</strain>
    </source>
</reference>
<accession>A0A2S9XUN7</accession>
<evidence type="ECO:0000313" key="5">
    <source>
        <dbReference type="Proteomes" id="UP000237968"/>
    </source>
</evidence>